<evidence type="ECO:0000313" key="2">
    <source>
        <dbReference type="EMBL" id="QRV02129.1"/>
    </source>
</evidence>
<dbReference type="RefSeq" id="WP_204424401.1">
    <property type="nucleotide sequence ID" value="NZ_CP070228.1"/>
</dbReference>
<gene>
    <name evidence="2" type="ORF">JTE88_08685</name>
</gene>
<dbReference type="GO" id="GO:0016787">
    <property type="term" value="F:hydrolase activity"/>
    <property type="evidence" value="ECO:0007669"/>
    <property type="project" value="UniProtKB-KW"/>
</dbReference>
<proteinExistence type="predicted"/>
<dbReference type="PANTHER" id="PTHR43194">
    <property type="entry name" value="HYDROLASE ALPHA/BETA FOLD FAMILY"/>
    <property type="match status" value="1"/>
</dbReference>
<dbReference type="EMBL" id="CP070228">
    <property type="protein sequence ID" value="QRV02129.1"/>
    <property type="molecule type" value="Genomic_DNA"/>
</dbReference>
<sequence>MRLSVTETGRNFDGIIVAFHGVTDNAVSLADLATHFGSTWQVVLVDSLGHGFSERFSDDNLEDPFTAACEAASTVVQRYARESGSGKVVLAGHSMGGAIAAWVAVTYPEFVAGVVLEDPAILTARQVRKYRESAPDLVASVRGVCGDPGRALTDIRAAHPAWSVSECAGWVQGKTQVDMRLVETGVVGTTDESLFAKLSVPTLLITGDSGNVLFDEDRLGMIANPVITIERIAGASHCVRRDQPEKFAAAVTAWLKTNI</sequence>
<dbReference type="InterPro" id="IPR000073">
    <property type="entry name" value="AB_hydrolase_1"/>
</dbReference>
<feature type="domain" description="Serine aminopeptidase S33" evidence="1">
    <location>
        <begin position="13"/>
        <end position="141"/>
    </location>
</feature>
<dbReference type="PRINTS" id="PR00111">
    <property type="entry name" value="ABHYDROLASE"/>
</dbReference>
<evidence type="ECO:0000259" key="1">
    <source>
        <dbReference type="Pfam" id="PF12146"/>
    </source>
</evidence>
<name>A0ABX7II76_9ACTO</name>
<evidence type="ECO:0000313" key="3">
    <source>
        <dbReference type="Proteomes" id="UP000602653"/>
    </source>
</evidence>
<dbReference type="SUPFAM" id="SSF53474">
    <property type="entry name" value="alpha/beta-Hydrolases"/>
    <property type="match status" value="1"/>
</dbReference>
<reference evidence="2 3" key="1">
    <citation type="submission" date="2021-02" db="EMBL/GenBank/DDBJ databases">
        <title>Complete Genome Sequence of Arcanobacterium phocisimile strain DSM 26142T from a harbour seal.</title>
        <authorList>
            <person name="Borowiak M."/>
            <person name="Alssahen M."/>
            <person name="Malorny B."/>
            <person name="Laemmler C."/>
            <person name="Siebert U."/>
            <person name="Ploetz M."/>
            <person name="Abdulmawjood A."/>
        </authorList>
    </citation>
    <scope>NUCLEOTIDE SEQUENCE [LARGE SCALE GENOMIC DNA]</scope>
    <source>
        <strain evidence="2 3">DSM 26142</strain>
    </source>
</reference>
<accession>A0ABX7II76</accession>
<dbReference type="Pfam" id="PF12146">
    <property type="entry name" value="Hydrolase_4"/>
    <property type="match status" value="1"/>
</dbReference>
<dbReference type="PANTHER" id="PTHR43194:SF2">
    <property type="entry name" value="PEROXISOMAL MEMBRANE PROTEIN LPX1"/>
    <property type="match status" value="1"/>
</dbReference>
<dbReference type="InterPro" id="IPR029058">
    <property type="entry name" value="AB_hydrolase_fold"/>
</dbReference>
<keyword evidence="2" id="KW-0378">Hydrolase</keyword>
<protein>
    <submittedName>
        <fullName evidence="2">Alpha/beta fold hydrolase</fullName>
    </submittedName>
</protein>
<keyword evidence="3" id="KW-1185">Reference proteome</keyword>
<dbReference type="Proteomes" id="UP000602653">
    <property type="component" value="Chromosome"/>
</dbReference>
<dbReference type="InterPro" id="IPR022742">
    <property type="entry name" value="Hydrolase_4"/>
</dbReference>
<dbReference type="InterPro" id="IPR050228">
    <property type="entry name" value="Carboxylesterase_BioH"/>
</dbReference>
<organism evidence="2 3">
    <name type="scientific">Arcanobacterium phocisimile</name>
    <dbReference type="NCBI Taxonomy" id="1302235"/>
    <lineage>
        <taxon>Bacteria</taxon>
        <taxon>Bacillati</taxon>
        <taxon>Actinomycetota</taxon>
        <taxon>Actinomycetes</taxon>
        <taxon>Actinomycetales</taxon>
        <taxon>Actinomycetaceae</taxon>
        <taxon>Arcanobacterium</taxon>
    </lineage>
</organism>
<dbReference type="Gene3D" id="3.40.50.1820">
    <property type="entry name" value="alpha/beta hydrolase"/>
    <property type="match status" value="1"/>
</dbReference>